<reference evidence="1" key="1">
    <citation type="submission" date="2021-02" db="EMBL/GenBank/DDBJ databases">
        <title>Genome-Resolved Metagenomics of a Microbial Community Performing Photosynthetic Biological Nutrient Removal.</title>
        <authorList>
            <person name="Mcdaniel E.A."/>
        </authorList>
    </citation>
    <scope>NUCLEOTIDE SEQUENCE</scope>
    <source>
        <strain evidence="1">UWPOB_OBS1</strain>
    </source>
</reference>
<protein>
    <submittedName>
        <fullName evidence="1">Uncharacterized protein</fullName>
    </submittedName>
</protein>
<proteinExistence type="predicted"/>
<dbReference type="Proteomes" id="UP000664277">
    <property type="component" value="Unassembled WGS sequence"/>
</dbReference>
<gene>
    <name evidence="1" type="ORF">J0M35_21030</name>
</gene>
<dbReference type="EMBL" id="JAFLCK010000060">
    <property type="protein sequence ID" value="MBN8662864.1"/>
    <property type="molecule type" value="Genomic_DNA"/>
</dbReference>
<comment type="caution">
    <text evidence="1">The sequence shown here is derived from an EMBL/GenBank/DDBJ whole genome shotgun (WGS) entry which is preliminary data.</text>
</comment>
<dbReference type="AlphaFoldDB" id="A0A8J7P9F5"/>
<evidence type="ECO:0000313" key="1">
    <source>
        <dbReference type="EMBL" id="MBN8662864.1"/>
    </source>
</evidence>
<organism evidence="1 2">
    <name type="scientific">Candidatus Obscuribacter phosphatis</name>
    <dbReference type="NCBI Taxonomy" id="1906157"/>
    <lineage>
        <taxon>Bacteria</taxon>
        <taxon>Bacillati</taxon>
        <taxon>Candidatus Melainabacteria</taxon>
        <taxon>Candidatus Obscuribacterales</taxon>
        <taxon>Candidatus Obscuribacteraceae</taxon>
        <taxon>Candidatus Obscuribacter</taxon>
    </lineage>
</organism>
<evidence type="ECO:0000313" key="2">
    <source>
        <dbReference type="Proteomes" id="UP000664277"/>
    </source>
</evidence>
<name>A0A8J7P9F5_9BACT</name>
<accession>A0A8J7P9F5</accession>
<sequence length="62" mass="6840">MKSESLKDPDMQHATTALKRAAKRARQIAAQTGTAVVVIRDGQLIREIPKPEPKDQTQKESA</sequence>